<reference evidence="3 4" key="1">
    <citation type="submission" date="2022-11" db="EMBL/GenBank/DDBJ databases">
        <title>Viruses from the air-sea interface of a natural surface slick.</title>
        <authorList>
            <person name="Rahlff J."/>
            <person name="Holmfeldt K."/>
        </authorList>
    </citation>
    <scope>NUCLEOTIDE SEQUENCE [LARGE SCALE GENOMIC DNA]</scope>
    <source>
        <strain evidence="3 4">SMS4</strain>
    </source>
</reference>
<organism evidence="3 4">
    <name type="scientific">Rheinheimera baltica</name>
    <dbReference type="NCBI Taxonomy" id="67576"/>
    <lineage>
        <taxon>Bacteria</taxon>
        <taxon>Pseudomonadati</taxon>
        <taxon>Pseudomonadota</taxon>
        <taxon>Gammaproteobacteria</taxon>
        <taxon>Chromatiales</taxon>
        <taxon>Chromatiaceae</taxon>
        <taxon>Rheinheimera</taxon>
    </lineage>
</organism>
<feature type="domain" description="Urease accessory protein UreH-like transmembrane" evidence="2">
    <location>
        <begin position="22"/>
        <end position="226"/>
    </location>
</feature>
<dbReference type="RefSeq" id="WP_240474845.1">
    <property type="nucleotide sequence ID" value="NZ_JAPJEB010000009.1"/>
</dbReference>
<protein>
    <submittedName>
        <fullName evidence="3">Sulfite exporter TauE/SafE family protein</fullName>
    </submittedName>
</protein>
<keyword evidence="1" id="KW-0812">Transmembrane</keyword>
<evidence type="ECO:0000256" key="1">
    <source>
        <dbReference type="SAM" id="Phobius"/>
    </source>
</evidence>
<dbReference type="EMBL" id="JAPJDZ010000010">
    <property type="protein sequence ID" value="MDP5135583.1"/>
    <property type="molecule type" value="Genomic_DNA"/>
</dbReference>
<comment type="caution">
    <text evidence="3">The sequence shown here is derived from an EMBL/GenBank/DDBJ whole genome shotgun (WGS) entry which is preliminary data.</text>
</comment>
<dbReference type="PANTHER" id="PTHR42208">
    <property type="entry name" value="HEAVY METAL TRANSPORTER-RELATED"/>
    <property type="match status" value="1"/>
</dbReference>
<feature type="transmembrane region" description="Helical" evidence="1">
    <location>
        <begin position="66"/>
        <end position="84"/>
    </location>
</feature>
<feature type="transmembrane region" description="Helical" evidence="1">
    <location>
        <begin position="96"/>
        <end position="117"/>
    </location>
</feature>
<feature type="transmembrane region" description="Helical" evidence="1">
    <location>
        <begin position="213"/>
        <end position="234"/>
    </location>
</feature>
<sequence>MTLQHQLIKNHDIRRMITDLLAALLIGLIGSSHCLVMCGGIAAALQLSMPTQNLLRKMQLQSLLSIGRLTTYSLFGAAVGYFGASAMQFAGVSLLWLRLIAGILLLMMAMYISRLWFGLIQLEKLGQSLWRYVQPVAKKLLPLDSPAKAYSYGLCWGALPCGLVYSTLSWSLASGGLVQGGLIMLSFGIGTLPAILLTGSAANMLTKLKNMQLFRYISATILSIYALYTIWNAIHRLVY</sequence>
<keyword evidence="1" id="KW-1133">Transmembrane helix</keyword>
<evidence type="ECO:0000313" key="4">
    <source>
        <dbReference type="Proteomes" id="UP001231109"/>
    </source>
</evidence>
<dbReference type="PANTHER" id="PTHR42208:SF1">
    <property type="entry name" value="HEAVY METAL TRANSPORTER"/>
    <property type="match status" value="1"/>
</dbReference>
<dbReference type="InterPro" id="IPR039447">
    <property type="entry name" value="UreH-like_TM_dom"/>
</dbReference>
<name>A0ABT9HWT0_9GAMM</name>
<keyword evidence="4" id="KW-1185">Reference proteome</keyword>
<keyword evidence="1" id="KW-0472">Membrane</keyword>
<gene>
    <name evidence="3" type="ORF">ORJ04_06420</name>
</gene>
<feature type="transmembrane region" description="Helical" evidence="1">
    <location>
        <begin position="180"/>
        <end position="201"/>
    </location>
</feature>
<evidence type="ECO:0000259" key="2">
    <source>
        <dbReference type="Pfam" id="PF13386"/>
    </source>
</evidence>
<proteinExistence type="predicted"/>
<feature type="transmembrane region" description="Helical" evidence="1">
    <location>
        <begin position="149"/>
        <end position="168"/>
    </location>
</feature>
<dbReference type="Proteomes" id="UP001231109">
    <property type="component" value="Unassembled WGS sequence"/>
</dbReference>
<evidence type="ECO:0000313" key="3">
    <source>
        <dbReference type="EMBL" id="MDP5135583.1"/>
    </source>
</evidence>
<feature type="transmembrane region" description="Helical" evidence="1">
    <location>
        <begin position="20"/>
        <end position="45"/>
    </location>
</feature>
<dbReference type="Pfam" id="PF13386">
    <property type="entry name" value="DsbD_2"/>
    <property type="match status" value="1"/>
</dbReference>
<accession>A0ABT9HWT0</accession>